<dbReference type="SUPFAM" id="SSF46785">
    <property type="entry name" value="Winged helix' DNA-binding domain"/>
    <property type="match status" value="1"/>
</dbReference>
<dbReference type="AlphaFoldDB" id="A0A3Q9UYN1"/>
<proteinExistence type="inferred from homology"/>
<dbReference type="GO" id="GO:0032993">
    <property type="term" value="C:protein-DNA complex"/>
    <property type="evidence" value="ECO:0007669"/>
    <property type="project" value="TreeGrafter"/>
</dbReference>
<evidence type="ECO:0000256" key="4">
    <source>
        <dbReference type="ARBA" id="ARBA00023163"/>
    </source>
</evidence>
<dbReference type="InterPro" id="IPR036390">
    <property type="entry name" value="WH_DNA-bd_sf"/>
</dbReference>
<dbReference type="InterPro" id="IPR005119">
    <property type="entry name" value="LysR_subst-bd"/>
</dbReference>
<sequence length="298" mass="30750">MVTVRQWEYFLRVVDTGSFTGAADELGVTQPGLSQQIRALERELGGRLLDRLPRAVALTPLGRAVLAPARAVVADAQRALAAAADVVAARTGTIDVVTVTSIGLGVLPGVLEIWLQEHPGASVTVLEHQSVDAVVSAMSAGAGDVAIAPMPRAWTGPSRLIGREEFVVVGRAGHPLADGGPVDLAALADEPWVHFTPEHGLAGVLDRYAAEAGFTPRVALRTPQTAAVPRFAAAGVGLGLVPRNILDGGFHGVVLPLHPARTRAVRAFTRADPDPLVAAFIETVAAHADLAGPAPGAA</sequence>
<evidence type="ECO:0000313" key="7">
    <source>
        <dbReference type="Proteomes" id="UP000285317"/>
    </source>
</evidence>
<keyword evidence="2" id="KW-0805">Transcription regulation</keyword>
<dbReference type="PRINTS" id="PR00039">
    <property type="entry name" value="HTHLYSR"/>
</dbReference>
<dbReference type="GO" id="GO:0003700">
    <property type="term" value="F:DNA-binding transcription factor activity"/>
    <property type="evidence" value="ECO:0007669"/>
    <property type="project" value="InterPro"/>
</dbReference>
<dbReference type="PROSITE" id="PS50931">
    <property type="entry name" value="HTH_LYSR"/>
    <property type="match status" value="1"/>
</dbReference>
<accession>A0A3Q9UYN1</accession>
<evidence type="ECO:0000256" key="2">
    <source>
        <dbReference type="ARBA" id="ARBA00023015"/>
    </source>
</evidence>
<dbReference type="Gene3D" id="3.40.190.290">
    <property type="match status" value="1"/>
</dbReference>
<dbReference type="PANTHER" id="PTHR30346:SF29">
    <property type="entry name" value="LYSR SUBSTRATE-BINDING"/>
    <property type="match status" value="1"/>
</dbReference>
<evidence type="ECO:0000256" key="3">
    <source>
        <dbReference type="ARBA" id="ARBA00023125"/>
    </source>
</evidence>
<dbReference type="KEGG" id="rfs:C1I64_15840"/>
<evidence type="ECO:0000256" key="1">
    <source>
        <dbReference type="ARBA" id="ARBA00009437"/>
    </source>
</evidence>
<dbReference type="EMBL" id="CP028137">
    <property type="protein sequence ID" value="AZZ53358.1"/>
    <property type="molecule type" value="Genomic_DNA"/>
</dbReference>
<evidence type="ECO:0000313" key="6">
    <source>
        <dbReference type="EMBL" id="AZZ53358.1"/>
    </source>
</evidence>
<dbReference type="InterPro" id="IPR036388">
    <property type="entry name" value="WH-like_DNA-bd_sf"/>
</dbReference>
<dbReference type="SUPFAM" id="SSF53850">
    <property type="entry name" value="Periplasmic binding protein-like II"/>
    <property type="match status" value="1"/>
</dbReference>
<dbReference type="InterPro" id="IPR000847">
    <property type="entry name" value="LysR_HTH_N"/>
</dbReference>
<protein>
    <submittedName>
        <fullName evidence="6">LysR family transcriptional regulator</fullName>
    </submittedName>
</protein>
<organism evidence="6 7">
    <name type="scientific">Rathayibacter festucae DSM 15932</name>
    <dbReference type="NCBI Taxonomy" id="1328866"/>
    <lineage>
        <taxon>Bacteria</taxon>
        <taxon>Bacillati</taxon>
        <taxon>Actinomycetota</taxon>
        <taxon>Actinomycetes</taxon>
        <taxon>Micrococcales</taxon>
        <taxon>Microbacteriaceae</taxon>
        <taxon>Rathayibacter</taxon>
    </lineage>
</organism>
<feature type="domain" description="HTH lysR-type" evidence="5">
    <location>
        <begin position="2"/>
        <end position="59"/>
    </location>
</feature>
<dbReference type="FunFam" id="1.10.10.10:FF:000001">
    <property type="entry name" value="LysR family transcriptional regulator"/>
    <property type="match status" value="1"/>
</dbReference>
<dbReference type="PANTHER" id="PTHR30346">
    <property type="entry name" value="TRANSCRIPTIONAL DUAL REGULATOR HCAR-RELATED"/>
    <property type="match status" value="1"/>
</dbReference>
<dbReference type="Gene3D" id="1.10.10.10">
    <property type="entry name" value="Winged helix-like DNA-binding domain superfamily/Winged helix DNA-binding domain"/>
    <property type="match status" value="1"/>
</dbReference>
<name>A0A3Q9UYN1_9MICO</name>
<gene>
    <name evidence="6" type="ORF">C1I64_15840</name>
</gene>
<dbReference type="RefSeq" id="WP_127887860.1">
    <property type="nucleotide sequence ID" value="NZ_CP028137.1"/>
</dbReference>
<dbReference type="Pfam" id="PF03466">
    <property type="entry name" value="LysR_substrate"/>
    <property type="match status" value="1"/>
</dbReference>
<evidence type="ECO:0000259" key="5">
    <source>
        <dbReference type="PROSITE" id="PS50931"/>
    </source>
</evidence>
<dbReference type="Proteomes" id="UP000285317">
    <property type="component" value="Chromosome"/>
</dbReference>
<dbReference type="CDD" id="cd05466">
    <property type="entry name" value="PBP2_LTTR_substrate"/>
    <property type="match status" value="1"/>
</dbReference>
<keyword evidence="3" id="KW-0238">DNA-binding</keyword>
<reference evidence="6 7" key="1">
    <citation type="submission" date="2018-03" db="EMBL/GenBank/DDBJ databases">
        <title>Bacteriophage NCPPB3778 and a type I-E CRISPR drive the evolution of the US Biological Select Agent, Rathayibacter toxicus.</title>
        <authorList>
            <person name="Davis E.W.II."/>
            <person name="Tabima J.F."/>
            <person name="Weisberg A.J."/>
            <person name="Dantas Lopes L."/>
            <person name="Wiseman M.S."/>
            <person name="Wiseman M.S."/>
            <person name="Pupko T."/>
            <person name="Belcher M.S."/>
            <person name="Sechler A.J."/>
            <person name="Tancos M.A."/>
            <person name="Schroeder B.K."/>
            <person name="Murray T.D."/>
            <person name="Luster D.G."/>
            <person name="Schneider W.L."/>
            <person name="Rogers E."/>
            <person name="Andreote F.D."/>
            <person name="Grunwald N.J."/>
            <person name="Putnam M.L."/>
            <person name="Chang J.H."/>
        </authorList>
    </citation>
    <scope>NUCLEOTIDE SEQUENCE [LARGE SCALE GENOMIC DNA]</scope>
    <source>
        <strain evidence="6 7">DSM 15932</strain>
    </source>
</reference>
<comment type="similarity">
    <text evidence="1">Belongs to the LysR transcriptional regulatory family.</text>
</comment>
<dbReference type="Pfam" id="PF00126">
    <property type="entry name" value="HTH_1"/>
    <property type="match status" value="1"/>
</dbReference>
<keyword evidence="4" id="KW-0804">Transcription</keyword>
<dbReference type="GO" id="GO:0003677">
    <property type="term" value="F:DNA binding"/>
    <property type="evidence" value="ECO:0007669"/>
    <property type="project" value="UniProtKB-KW"/>
</dbReference>